<name>A0ABC8JKQ1_ERUVS</name>
<dbReference type="GO" id="GO:0006995">
    <property type="term" value="P:cellular response to nitrogen starvation"/>
    <property type="evidence" value="ECO:0007669"/>
    <property type="project" value="UniProtKB-ARBA"/>
</dbReference>
<comment type="subcellular location">
    <subcellularLocation>
        <location evidence="1">Secreted</location>
        <location evidence="1">Extracellular space</location>
        <location evidence="1">Apoplast</location>
    </subcellularLocation>
</comment>
<accession>A0ABC8JKQ1</accession>
<evidence type="ECO:0000256" key="5">
    <source>
        <dbReference type="ARBA" id="ARBA00022702"/>
    </source>
</evidence>
<keyword evidence="6 9" id="KW-0732">Signal</keyword>
<evidence type="ECO:0000256" key="1">
    <source>
        <dbReference type="ARBA" id="ARBA00004271"/>
    </source>
</evidence>
<dbReference type="PANTHER" id="PTHR33348">
    <property type="entry name" value="PRECURSOR OF CEP5"/>
    <property type="match status" value="1"/>
</dbReference>
<dbReference type="GO" id="GO:1902025">
    <property type="term" value="P:nitrate import"/>
    <property type="evidence" value="ECO:0007669"/>
    <property type="project" value="UniProtKB-ARBA"/>
</dbReference>
<dbReference type="InterPro" id="IPR033250">
    <property type="entry name" value="CEP"/>
</dbReference>
<protein>
    <recommendedName>
        <fullName evidence="12">Encoded peptide</fullName>
    </recommendedName>
</protein>
<dbReference type="PANTHER" id="PTHR33348:SF42">
    <property type="entry name" value="PRECURSOR OF CEP8"/>
    <property type="match status" value="1"/>
</dbReference>
<organism evidence="10 11">
    <name type="scientific">Eruca vesicaria subsp. sativa</name>
    <name type="common">Garden rocket</name>
    <name type="synonym">Eruca sativa</name>
    <dbReference type="NCBI Taxonomy" id="29727"/>
    <lineage>
        <taxon>Eukaryota</taxon>
        <taxon>Viridiplantae</taxon>
        <taxon>Streptophyta</taxon>
        <taxon>Embryophyta</taxon>
        <taxon>Tracheophyta</taxon>
        <taxon>Spermatophyta</taxon>
        <taxon>Magnoliopsida</taxon>
        <taxon>eudicotyledons</taxon>
        <taxon>Gunneridae</taxon>
        <taxon>Pentapetalae</taxon>
        <taxon>rosids</taxon>
        <taxon>malvids</taxon>
        <taxon>Brassicales</taxon>
        <taxon>Brassicaceae</taxon>
        <taxon>Brassiceae</taxon>
        <taxon>Eruca</taxon>
    </lineage>
</organism>
<feature type="region of interest" description="Disordered" evidence="8">
    <location>
        <begin position="32"/>
        <end position="97"/>
    </location>
</feature>
<feature type="signal peptide" evidence="9">
    <location>
        <begin position="1"/>
        <end position="29"/>
    </location>
</feature>
<gene>
    <name evidence="10" type="ORF">ERUC_LOCUS12303</name>
</gene>
<dbReference type="GO" id="GO:0048046">
    <property type="term" value="C:apoplast"/>
    <property type="evidence" value="ECO:0007669"/>
    <property type="project" value="UniProtKB-SubCell"/>
</dbReference>
<evidence type="ECO:0000256" key="2">
    <source>
        <dbReference type="ARBA" id="ARBA00008963"/>
    </source>
</evidence>
<feature type="chain" id="PRO_5044879724" description="Encoded peptide" evidence="9">
    <location>
        <begin position="30"/>
        <end position="97"/>
    </location>
</feature>
<evidence type="ECO:0000313" key="11">
    <source>
        <dbReference type="Proteomes" id="UP001642260"/>
    </source>
</evidence>
<evidence type="ECO:0000256" key="3">
    <source>
        <dbReference type="ARBA" id="ARBA00022523"/>
    </source>
</evidence>
<keyword evidence="7" id="KW-0379">Hydroxylation</keyword>
<dbReference type="EMBL" id="CAKOAT010116599">
    <property type="protein sequence ID" value="CAH8331177.1"/>
    <property type="molecule type" value="Genomic_DNA"/>
</dbReference>
<evidence type="ECO:0000256" key="7">
    <source>
        <dbReference type="ARBA" id="ARBA00023278"/>
    </source>
</evidence>
<keyword evidence="5" id="KW-0372">Hormone</keyword>
<comment type="caution">
    <text evidence="10">The sequence shown here is derived from an EMBL/GenBank/DDBJ whole genome shotgun (WGS) entry which is preliminary data.</text>
</comment>
<evidence type="ECO:0008006" key="12">
    <source>
        <dbReference type="Google" id="ProtNLM"/>
    </source>
</evidence>
<evidence type="ECO:0000256" key="8">
    <source>
        <dbReference type="SAM" id="MobiDB-lite"/>
    </source>
</evidence>
<dbReference type="AlphaFoldDB" id="A0ABC8JKQ1"/>
<dbReference type="GO" id="GO:0005179">
    <property type="term" value="F:hormone activity"/>
    <property type="evidence" value="ECO:0007669"/>
    <property type="project" value="UniProtKB-KW"/>
</dbReference>
<keyword evidence="3" id="KW-0052">Apoplast</keyword>
<evidence type="ECO:0000256" key="9">
    <source>
        <dbReference type="SAM" id="SignalP"/>
    </source>
</evidence>
<evidence type="ECO:0000256" key="6">
    <source>
        <dbReference type="ARBA" id="ARBA00022729"/>
    </source>
</evidence>
<keyword evidence="11" id="KW-1185">Reference proteome</keyword>
<keyword evidence="4" id="KW-0964">Secreted</keyword>
<feature type="compositionally biased region" description="Polar residues" evidence="8">
    <location>
        <begin position="41"/>
        <end position="65"/>
    </location>
</feature>
<evidence type="ECO:0000256" key="4">
    <source>
        <dbReference type="ARBA" id="ARBA00022525"/>
    </source>
</evidence>
<dbReference type="Proteomes" id="UP001642260">
    <property type="component" value="Unassembled WGS sequence"/>
</dbReference>
<comment type="similarity">
    <text evidence="2">Belongs to the C-terminally encoded plant signaling peptide (CEP) family.</text>
</comment>
<evidence type="ECO:0000313" key="10">
    <source>
        <dbReference type="EMBL" id="CAH8331177.1"/>
    </source>
</evidence>
<sequence>MAKSAFLKFYKSVLIITIILCHEILPTEARHLRTHRKPIKNRTTSPTTHGASGGDLSTTAVSSVKKSGISEEEEHGVDEFRPTTPGNSPGIGHSTKT</sequence>
<reference evidence="10 11" key="1">
    <citation type="submission" date="2022-03" db="EMBL/GenBank/DDBJ databases">
        <authorList>
            <person name="Macdonald S."/>
            <person name="Ahmed S."/>
            <person name="Newling K."/>
        </authorList>
    </citation>
    <scope>NUCLEOTIDE SEQUENCE [LARGE SCALE GENOMIC DNA]</scope>
</reference>
<proteinExistence type="inferred from homology"/>